<comment type="caution">
    <text evidence="9">The sequence shown here is derived from an EMBL/GenBank/DDBJ whole genome shotgun (WGS) entry which is preliminary data.</text>
</comment>
<dbReference type="RefSeq" id="WP_126764794.1">
    <property type="nucleotide sequence ID" value="NZ_PIPJ01000001.1"/>
</dbReference>
<evidence type="ECO:0000256" key="6">
    <source>
        <dbReference type="ARBA" id="ARBA00023136"/>
    </source>
</evidence>
<keyword evidence="6 7" id="KW-0472">Membrane</keyword>
<dbReference type="SUPFAM" id="SSF103088">
    <property type="entry name" value="OmpA-like"/>
    <property type="match status" value="1"/>
</dbReference>
<dbReference type="Proteomes" id="UP000288395">
    <property type="component" value="Unassembled WGS sequence"/>
</dbReference>
<feature type="domain" description="OmpA-like" evidence="8">
    <location>
        <begin position="128"/>
        <end position="249"/>
    </location>
</feature>
<name>A0A432W205_9GAMM</name>
<dbReference type="EMBL" id="PIPJ01000001">
    <property type="protein sequence ID" value="RUO23252.1"/>
    <property type="molecule type" value="Genomic_DNA"/>
</dbReference>
<keyword evidence="9" id="KW-0969">Cilium</keyword>
<dbReference type="PROSITE" id="PS51123">
    <property type="entry name" value="OMPA_2"/>
    <property type="match status" value="1"/>
</dbReference>
<evidence type="ECO:0000256" key="2">
    <source>
        <dbReference type="ARBA" id="ARBA00008914"/>
    </source>
</evidence>
<keyword evidence="5" id="KW-1133">Transmembrane helix</keyword>
<keyword evidence="3" id="KW-1003">Cell membrane</keyword>
<evidence type="ECO:0000256" key="3">
    <source>
        <dbReference type="ARBA" id="ARBA00022475"/>
    </source>
</evidence>
<dbReference type="InterPro" id="IPR036737">
    <property type="entry name" value="OmpA-like_sf"/>
</dbReference>
<keyword evidence="9" id="KW-0966">Cell projection</keyword>
<reference evidence="10" key="1">
    <citation type="journal article" date="2018" name="Front. Microbiol.">
        <title>Genome-Based Analysis Reveals the Taxonomy and Diversity of the Family Idiomarinaceae.</title>
        <authorList>
            <person name="Liu Y."/>
            <person name="Lai Q."/>
            <person name="Shao Z."/>
        </authorList>
    </citation>
    <scope>NUCLEOTIDE SEQUENCE [LARGE SCALE GENOMIC DNA]</scope>
    <source>
        <strain evidence="10">GBPy7</strain>
    </source>
</reference>
<protein>
    <submittedName>
        <fullName evidence="9">Flagellar motor protein MotB</fullName>
    </submittedName>
</protein>
<dbReference type="PANTHER" id="PTHR30329:SF21">
    <property type="entry name" value="LIPOPROTEIN YIAD-RELATED"/>
    <property type="match status" value="1"/>
</dbReference>
<dbReference type="CDD" id="cd07185">
    <property type="entry name" value="OmpA_C-like"/>
    <property type="match status" value="1"/>
</dbReference>
<dbReference type="Pfam" id="PF13677">
    <property type="entry name" value="MotB_plug"/>
    <property type="match status" value="1"/>
</dbReference>
<dbReference type="InterPro" id="IPR006665">
    <property type="entry name" value="OmpA-like"/>
</dbReference>
<dbReference type="AlphaFoldDB" id="A0A432W205"/>
<evidence type="ECO:0000256" key="7">
    <source>
        <dbReference type="PROSITE-ProRule" id="PRU00473"/>
    </source>
</evidence>
<accession>A0A432W205</accession>
<evidence type="ECO:0000256" key="1">
    <source>
        <dbReference type="ARBA" id="ARBA00004162"/>
    </source>
</evidence>
<keyword evidence="10" id="KW-1185">Reference proteome</keyword>
<evidence type="ECO:0000259" key="8">
    <source>
        <dbReference type="PROSITE" id="PS51123"/>
    </source>
</evidence>
<evidence type="ECO:0000313" key="10">
    <source>
        <dbReference type="Proteomes" id="UP000288395"/>
    </source>
</evidence>
<keyword evidence="4" id="KW-0812">Transmembrane</keyword>
<dbReference type="GO" id="GO:0005886">
    <property type="term" value="C:plasma membrane"/>
    <property type="evidence" value="ECO:0007669"/>
    <property type="project" value="UniProtKB-SubCell"/>
</dbReference>
<keyword evidence="9" id="KW-0282">Flagellum</keyword>
<dbReference type="InterPro" id="IPR025713">
    <property type="entry name" value="MotB-like_N_dom"/>
</dbReference>
<dbReference type="PANTHER" id="PTHR30329">
    <property type="entry name" value="STATOR ELEMENT OF FLAGELLAR MOTOR COMPLEX"/>
    <property type="match status" value="1"/>
</dbReference>
<evidence type="ECO:0000256" key="4">
    <source>
        <dbReference type="ARBA" id="ARBA00022692"/>
    </source>
</evidence>
<comment type="subcellular location">
    <subcellularLocation>
        <location evidence="1">Cell membrane</location>
        <topology evidence="1">Single-pass membrane protein</topology>
    </subcellularLocation>
</comment>
<dbReference type="OrthoDB" id="9815217at2"/>
<evidence type="ECO:0000313" key="9">
    <source>
        <dbReference type="EMBL" id="RUO23252.1"/>
    </source>
</evidence>
<organism evidence="9 10">
    <name type="scientific">Aliidiomarina iranensis</name>
    <dbReference type="NCBI Taxonomy" id="1434071"/>
    <lineage>
        <taxon>Bacteria</taxon>
        <taxon>Pseudomonadati</taxon>
        <taxon>Pseudomonadota</taxon>
        <taxon>Gammaproteobacteria</taxon>
        <taxon>Alteromonadales</taxon>
        <taxon>Idiomarinaceae</taxon>
        <taxon>Aliidiomarina</taxon>
    </lineage>
</organism>
<proteinExistence type="inferred from homology"/>
<sequence length="255" mass="27652">MRFNSKSSLAANAAELKQDREQAAEVVRRQNFAGIDDTPVQEDEEWVTTYMDIITLLLILFVVLLANADFSGSPAEREELTRANAILQVLGIDPKTTTDEELLNIGTKLNAEFSAAGLGDMVEISNTPGSLNIRLSDQILFPSGEAQFVDSSASQAMQPIVAILKNSSYHISVEGHTDSVPINTAQFPSNWELSSARATFVVRYLISEGIESGRLRAIGYAESKPIADNADAAGRSQNRRVTIVLTLPDEPAAVN</sequence>
<gene>
    <name evidence="9" type="ORF">CWE08_00955</name>
</gene>
<comment type="similarity">
    <text evidence="2">Belongs to the MotB family.</text>
</comment>
<dbReference type="Pfam" id="PF00691">
    <property type="entry name" value="OmpA"/>
    <property type="match status" value="1"/>
</dbReference>
<evidence type="ECO:0000256" key="5">
    <source>
        <dbReference type="ARBA" id="ARBA00022989"/>
    </source>
</evidence>
<dbReference type="InterPro" id="IPR050330">
    <property type="entry name" value="Bact_OuterMem_StrucFunc"/>
</dbReference>
<dbReference type="Gene3D" id="3.30.1330.60">
    <property type="entry name" value="OmpA-like domain"/>
    <property type="match status" value="1"/>
</dbReference>